<dbReference type="EMBL" id="JAACJM010000130">
    <property type="protein sequence ID" value="KAF5344011.1"/>
    <property type="molecule type" value="Genomic_DNA"/>
</dbReference>
<dbReference type="PANTHER" id="PTHR46481:SF10">
    <property type="entry name" value="ZINC FINGER BED DOMAIN-CONTAINING PROTEIN 39"/>
    <property type="match status" value="1"/>
</dbReference>
<evidence type="ECO:0000256" key="2">
    <source>
        <dbReference type="ARBA" id="ARBA00022723"/>
    </source>
</evidence>
<dbReference type="AlphaFoldDB" id="A0A8H5CN99"/>
<evidence type="ECO:0000256" key="6">
    <source>
        <dbReference type="SAM" id="MobiDB-lite"/>
    </source>
</evidence>
<keyword evidence="5" id="KW-0539">Nucleus</keyword>
<dbReference type="Proteomes" id="UP000559256">
    <property type="component" value="Unassembled WGS sequence"/>
</dbReference>
<comment type="caution">
    <text evidence="8">The sequence shown here is derived from an EMBL/GenBank/DDBJ whole genome shotgun (WGS) entry which is preliminary data.</text>
</comment>
<protein>
    <recommendedName>
        <fullName evidence="7">HAT C-terminal dimerisation domain-containing protein</fullName>
    </recommendedName>
</protein>
<keyword evidence="2" id="KW-0479">Metal-binding</keyword>
<keyword evidence="3" id="KW-0863">Zinc-finger</keyword>
<feature type="compositionally biased region" description="Polar residues" evidence="6">
    <location>
        <begin position="19"/>
        <end position="34"/>
    </location>
</feature>
<organism evidence="8 9">
    <name type="scientific">Tetrapyrgos nigripes</name>
    <dbReference type="NCBI Taxonomy" id="182062"/>
    <lineage>
        <taxon>Eukaryota</taxon>
        <taxon>Fungi</taxon>
        <taxon>Dikarya</taxon>
        <taxon>Basidiomycota</taxon>
        <taxon>Agaricomycotina</taxon>
        <taxon>Agaricomycetes</taxon>
        <taxon>Agaricomycetidae</taxon>
        <taxon>Agaricales</taxon>
        <taxon>Marasmiineae</taxon>
        <taxon>Marasmiaceae</taxon>
        <taxon>Tetrapyrgos</taxon>
    </lineage>
</organism>
<evidence type="ECO:0000313" key="8">
    <source>
        <dbReference type="EMBL" id="KAF5344011.1"/>
    </source>
</evidence>
<keyword evidence="9" id="KW-1185">Reference proteome</keyword>
<feature type="domain" description="HAT C-terminal dimerisation" evidence="7">
    <location>
        <begin position="684"/>
        <end position="762"/>
    </location>
</feature>
<name>A0A8H5CN99_9AGAR</name>
<evidence type="ECO:0000256" key="5">
    <source>
        <dbReference type="ARBA" id="ARBA00023242"/>
    </source>
</evidence>
<dbReference type="InterPro" id="IPR012337">
    <property type="entry name" value="RNaseH-like_sf"/>
</dbReference>
<feature type="region of interest" description="Disordered" evidence="6">
    <location>
        <begin position="1"/>
        <end position="131"/>
    </location>
</feature>
<dbReference type="GO" id="GO:0046983">
    <property type="term" value="F:protein dimerization activity"/>
    <property type="evidence" value="ECO:0007669"/>
    <property type="project" value="InterPro"/>
</dbReference>
<proteinExistence type="predicted"/>
<dbReference type="OrthoDB" id="1607513at2759"/>
<evidence type="ECO:0000256" key="1">
    <source>
        <dbReference type="ARBA" id="ARBA00004123"/>
    </source>
</evidence>
<evidence type="ECO:0000256" key="3">
    <source>
        <dbReference type="ARBA" id="ARBA00022771"/>
    </source>
</evidence>
<dbReference type="InterPro" id="IPR008906">
    <property type="entry name" value="HATC_C_dom"/>
</dbReference>
<accession>A0A8H5CN99</accession>
<evidence type="ECO:0000256" key="4">
    <source>
        <dbReference type="ARBA" id="ARBA00022833"/>
    </source>
</evidence>
<dbReference type="Pfam" id="PF05699">
    <property type="entry name" value="Dimer_Tnp_hAT"/>
    <property type="match status" value="1"/>
</dbReference>
<feature type="compositionally biased region" description="Polar residues" evidence="6">
    <location>
        <begin position="67"/>
        <end position="78"/>
    </location>
</feature>
<evidence type="ECO:0000259" key="7">
    <source>
        <dbReference type="Pfam" id="PF05699"/>
    </source>
</evidence>
<feature type="compositionally biased region" description="Polar residues" evidence="6">
    <location>
        <begin position="43"/>
        <end position="55"/>
    </location>
</feature>
<evidence type="ECO:0000313" key="9">
    <source>
        <dbReference type="Proteomes" id="UP000559256"/>
    </source>
</evidence>
<gene>
    <name evidence="8" type="ORF">D9758_012912</name>
</gene>
<comment type="subcellular location">
    <subcellularLocation>
        <location evidence="1">Nucleus</location>
    </subcellularLocation>
</comment>
<reference evidence="8 9" key="1">
    <citation type="journal article" date="2020" name="ISME J.">
        <title>Uncovering the hidden diversity of litter-decomposition mechanisms in mushroom-forming fungi.</title>
        <authorList>
            <person name="Floudas D."/>
            <person name="Bentzer J."/>
            <person name="Ahren D."/>
            <person name="Johansson T."/>
            <person name="Persson P."/>
            <person name="Tunlid A."/>
        </authorList>
    </citation>
    <scope>NUCLEOTIDE SEQUENCE [LARGE SCALE GENOMIC DNA]</scope>
    <source>
        <strain evidence="8 9">CBS 291.85</strain>
    </source>
</reference>
<feature type="compositionally biased region" description="Basic residues" evidence="6">
    <location>
        <begin position="173"/>
        <end position="184"/>
    </location>
</feature>
<sequence>MSYCSTDNPAPHPRPRLQPTAQKDAQMQTVTFALNDNVPETPETPTRSQRSQQPALQGFLERPETPTRLQHGQQSQNALEEDPPQLWTPRGRRRQPDLDPDTPARLQLRPGPAQTPARRHPHPRSVPPADKEDIQQALDSLSPMSTPGSTIRLHPSDIATAVTTTPRAGPHSKPQHSAKKTRQKKLKANDIWPFFNIEEHTQKQICTICSHTASTMGGDPPDPFSANTSTGTLQKHLYTTREARSYVESYRADPANPGEHIPRQEYSWDGFRDAICEFIISDNQAINAIENLKLRAIFLMLKKDLEDSDIPRRHEIQRRILELWEEHLDNLTAEFENALGKISFTSDTCMWTNGNMTPFLAVMAHWIETKSNPKDKHRLKLNLRAELIAPHFQLIQLGYGTLDAAGNNDTALEYVERDLQFRGITCFADETSPDYDPDVSIRRDLIANLGTVIRMIRASSQRRDFFSKCLAYIQMIDMELLRDVKNRWSSVLLMLLHAILLKEAIKWMISLHNDLKKYWMNDEEWNKLERYVEIWQVLHSFQEQLSGEKTPTLSFALPGYDTMIAKWEHMKNKLLQYASVIDAGIAKLHRYHDHADKSDVYMLAMIVNPSIKLDWFKCFAPHCLDEAKESFLRELESYTIVASDHQQIVTLSDLSNDDWADAILGLLTKDKQVISRISQAHQDEVNSYFSDKLAEPKQDELAYWEDNQARFPTIFRLALDILPIQASSVPCERVFSSSSDTDTKKHNHISPELNKALQMLKYTLR</sequence>
<dbReference type="PANTHER" id="PTHR46481">
    <property type="entry name" value="ZINC FINGER BED DOMAIN-CONTAINING PROTEIN 4"/>
    <property type="match status" value="1"/>
</dbReference>
<keyword evidence="4" id="KW-0862">Zinc</keyword>
<dbReference type="SUPFAM" id="SSF53098">
    <property type="entry name" value="Ribonuclease H-like"/>
    <property type="match status" value="1"/>
</dbReference>
<dbReference type="GO" id="GO:0005634">
    <property type="term" value="C:nucleus"/>
    <property type="evidence" value="ECO:0007669"/>
    <property type="project" value="UniProtKB-SubCell"/>
</dbReference>
<feature type="region of interest" description="Disordered" evidence="6">
    <location>
        <begin position="163"/>
        <end position="184"/>
    </location>
</feature>
<dbReference type="GO" id="GO:0008270">
    <property type="term" value="F:zinc ion binding"/>
    <property type="evidence" value="ECO:0007669"/>
    <property type="project" value="UniProtKB-KW"/>
</dbReference>
<dbReference type="InterPro" id="IPR052035">
    <property type="entry name" value="ZnF_BED_domain_contain"/>
</dbReference>